<dbReference type="Gene3D" id="3.50.50.60">
    <property type="entry name" value="FAD/NAD(P)-binding domain"/>
    <property type="match status" value="1"/>
</dbReference>
<protein>
    <submittedName>
        <fullName evidence="1">Tryptophan halogenase family protein</fullName>
    </submittedName>
</protein>
<sequence>MNPSPKTRVVIAGGGTAGWLAAALLTRQLGPLIDVTLVESEEIGTVGVGEATIPTIRGFHALLGLDEEEFVRATGATFKLGIAFEGWTRPGSRYLHSFGDVGKSTWMGDFQHFWLAARADGNAGSLGDYCYEAQAAEAGRFATGADAQLNYAYHFDAGRYARYLRARCEAAGLRRVEGRIARVEQDGESGDLTALVLESGERVEGDLFLDCTGFRGLLIGETLGIGYEDWSHWLPMNRALAVQTAAVGPALPYTRAIAHEAGWQWRIPLQHRVGNGIVYAAEHLSDDAARALLLGSVEGETLIEPRPLRFTTGRRKRAWEKNCIALSLSSGFIEPLESTSIHLMMIALTRLVQLFPFGGATAAVAARFNDMAQRELEGVRDFVILHYHLNARDEPFWRQCREMSIPDSLAARLALFKEEAQAYQGAEELFRVSSWLQVMLGQGLTPDRHHQMARLMPPTQLAEALRNLSGGIAARVATLPSHQQFVDSLALA</sequence>
<dbReference type="EMBL" id="JBDIMF010000001">
    <property type="protein sequence ID" value="MEN2785378.1"/>
    <property type="molecule type" value="Genomic_DNA"/>
</dbReference>
<dbReference type="RefSeq" id="WP_345862852.1">
    <property type="nucleotide sequence ID" value="NZ_JBDIMF010000001.1"/>
</dbReference>
<dbReference type="PIRSF" id="PIRSF011396">
    <property type="entry name" value="Trp_halogenase"/>
    <property type="match status" value="1"/>
</dbReference>
<accession>A0ABU9XQ50</accession>
<reference evidence="1 2" key="1">
    <citation type="submission" date="2024-05" db="EMBL/GenBank/DDBJ databases">
        <authorList>
            <person name="Liu Q."/>
            <person name="Xin Y.-H."/>
        </authorList>
    </citation>
    <scope>NUCLEOTIDE SEQUENCE [LARGE SCALE GENOMIC DNA]</scope>
    <source>
        <strain evidence="1 2">CGMCC 1.15349</strain>
    </source>
</reference>
<dbReference type="InterPro" id="IPR033856">
    <property type="entry name" value="Trp_halogen"/>
</dbReference>
<keyword evidence="2" id="KW-1185">Reference proteome</keyword>
<dbReference type="Pfam" id="PF04820">
    <property type="entry name" value="Trp_halogenase"/>
    <property type="match status" value="1"/>
</dbReference>
<dbReference type="InterPro" id="IPR006905">
    <property type="entry name" value="Flavin_halogenase"/>
</dbReference>
<organism evidence="1 2">
    <name type="scientific">Sphingomonas qilianensis</name>
    <dbReference type="NCBI Taxonomy" id="1736690"/>
    <lineage>
        <taxon>Bacteria</taxon>
        <taxon>Pseudomonadati</taxon>
        <taxon>Pseudomonadota</taxon>
        <taxon>Alphaproteobacteria</taxon>
        <taxon>Sphingomonadales</taxon>
        <taxon>Sphingomonadaceae</taxon>
        <taxon>Sphingomonas</taxon>
    </lineage>
</organism>
<gene>
    <name evidence="1" type="ORF">ABC969_02965</name>
</gene>
<proteinExistence type="predicted"/>
<comment type="caution">
    <text evidence="1">The sequence shown here is derived from an EMBL/GenBank/DDBJ whole genome shotgun (WGS) entry which is preliminary data.</text>
</comment>
<name>A0ABU9XQ50_9SPHN</name>
<dbReference type="InterPro" id="IPR036188">
    <property type="entry name" value="FAD/NAD-bd_sf"/>
</dbReference>
<dbReference type="Proteomes" id="UP001404104">
    <property type="component" value="Unassembled WGS sequence"/>
</dbReference>
<dbReference type="SUPFAM" id="SSF51905">
    <property type="entry name" value="FAD/NAD(P)-binding domain"/>
    <property type="match status" value="1"/>
</dbReference>
<evidence type="ECO:0000313" key="1">
    <source>
        <dbReference type="EMBL" id="MEN2785378.1"/>
    </source>
</evidence>
<evidence type="ECO:0000313" key="2">
    <source>
        <dbReference type="Proteomes" id="UP001404104"/>
    </source>
</evidence>
<dbReference type="PANTHER" id="PTHR43747">
    <property type="entry name" value="FAD-BINDING PROTEIN"/>
    <property type="match status" value="1"/>
</dbReference>
<dbReference type="PANTHER" id="PTHR43747:SF4">
    <property type="entry name" value="FLAVIN-DEPENDENT TRYPTOPHAN HALOGENASE"/>
    <property type="match status" value="1"/>
</dbReference>
<dbReference type="InterPro" id="IPR050816">
    <property type="entry name" value="Flavin-dep_Halogenase_NPB"/>
</dbReference>